<sequence length="143" mass="16202">MPGRGELLKNIDNPGFLHGLVVSPVRRMVGVYSVLQDGAAGATRPEAGGSTEKRDHHLIEDVTQLQCQRHDQRPKDRTRTRMRTYKNTQVEDINWQNVLPYLTEDVKRQLRQVHEVRNIQVNGDSTQASGVPTSYKISDAKKT</sequence>
<dbReference type="Proteomes" id="UP001218218">
    <property type="component" value="Unassembled WGS sequence"/>
</dbReference>
<evidence type="ECO:0000313" key="3">
    <source>
        <dbReference type="Proteomes" id="UP001218218"/>
    </source>
</evidence>
<evidence type="ECO:0000313" key="2">
    <source>
        <dbReference type="EMBL" id="KAJ7337001.1"/>
    </source>
</evidence>
<proteinExistence type="predicted"/>
<feature type="region of interest" description="Disordered" evidence="1">
    <location>
        <begin position="124"/>
        <end position="143"/>
    </location>
</feature>
<comment type="caution">
    <text evidence="2">The sequence shown here is derived from an EMBL/GenBank/DDBJ whole genome shotgun (WGS) entry which is preliminary data.</text>
</comment>
<feature type="compositionally biased region" description="Polar residues" evidence="1">
    <location>
        <begin position="124"/>
        <end position="136"/>
    </location>
</feature>
<gene>
    <name evidence="2" type="ORF">DFH08DRAFT_813292</name>
</gene>
<name>A0AAD6ZSJ4_9AGAR</name>
<organism evidence="2 3">
    <name type="scientific">Mycena albidolilacea</name>
    <dbReference type="NCBI Taxonomy" id="1033008"/>
    <lineage>
        <taxon>Eukaryota</taxon>
        <taxon>Fungi</taxon>
        <taxon>Dikarya</taxon>
        <taxon>Basidiomycota</taxon>
        <taxon>Agaricomycotina</taxon>
        <taxon>Agaricomycetes</taxon>
        <taxon>Agaricomycetidae</taxon>
        <taxon>Agaricales</taxon>
        <taxon>Marasmiineae</taxon>
        <taxon>Mycenaceae</taxon>
        <taxon>Mycena</taxon>
    </lineage>
</organism>
<feature type="region of interest" description="Disordered" evidence="1">
    <location>
        <begin position="66"/>
        <end position="85"/>
    </location>
</feature>
<dbReference type="EMBL" id="JARIHO010000030">
    <property type="protein sequence ID" value="KAJ7337001.1"/>
    <property type="molecule type" value="Genomic_DNA"/>
</dbReference>
<reference evidence="2" key="1">
    <citation type="submission" date="2023-03" db="EMBL/GenBank/DDBJ databases">
        <title>Massive genome expansion in bonnet fungi (Mycena s.s.) driven by repeated elements and novel gene families across ecological guilds.</title>
        <authorList>
            <consortium name="Lawrence Berkeley National Laboratory"/>
            <person name="Harder C.B."/>
            <person name="Miyauchi S."/>
            <person name="Viragh M."/>
            <person name="Kuo A."/>
            <person name="Thoen E."/>
            <person name="Andreopoulos B."/>
            <person name="Lu D."/>
            <person name="Skrede I."/>
            <person name="Drula E."/>
            <person name="Henrissat B."/>
            <person name="Morin E."/>
            <person name="Kohler A."/>
            <person name="Barry K."/>
            <person name="LaButti K."/>
            <person name="Morin E."/>
            <person name="Salamov A."/>
            <person name="Lipzen A."/>
            <person name="Mereny Z."/>
            <person name="Hegedus B."/>
            <person name="Baldrian P."/>
            <person name="Stursova M."/>
            <person name="Weitz H."/>
            <person name="Taylor A."/>
            <person name="Grigoriev I.V."/>
            <person name="Nagy L.G."/>
            <person name="Martin F."/>
            <person name="Kauserud H."/>
        </authorList>
    </citation>
    <scope>NUCLEOTIDE SEQUENCE</scope>
    <source>
        <strain evidence="2">CBHHK002</strain>
    </source>
</reference>
<accession>A0AAD6ZSJ4</accession>
<keyword evidence="3" id="KW-1185">Reference proteome</keyword>
<dbReference type="AlphaFoldDB" id="A0AAD6ZSJ4"/>
<feature type="compositionally biased region" description="Basic and acidic residues" evidence="1">
    <location>
        <begin position="68"/>
        <end position="79"/>
    </location>
</feature>
<protein>
    <submittedName>
        <fullName evidence="2">Uncharacterized protein</fullName>
    </submittedName>
</protein>
<evidence type="ECO:0000256" key="1">
    <source>
        <dbReference type="SAM" id="MobiDB-lite"/>
    </source>
</evidence>